<feature type="compositionally biased region" description="Polar residues" evidence="6">
    <location>
        <begin position="344"/>
        <end position="353"/>
    </location>
</feature>
<dbReference type="GO" id="GO:0000978">
    <property type="term" value="F:RNA polymerase II cis-regulatory region sequence-specific DNA binding"/>
    <property type="evidence" value="ECO:0007669"/>
    <property type="project" value="TreeGrafter"/>
</dbReference>
<evidence type="ECO:0000256" key="1">
    <source>
        <dbReference type="ARBA" id="ARBA00023125"/>
    </source>
</evidence>
<feature type="compositionally biased region" description="Polar residues" evidence="6">
    <location>
        <begin position="467"/>
        <end position="476"/>
    </location>
</feature>
<name>A0A319DCT2_9EURO</name>
<dbReference type="GO" id="GO:0000981">
    <property type="term" value="F:DNA-binding transcription factor activity, RNA polymerase II-specific"/>
    <property type="evidence" value="ECO:0007669"/>
    <property type="project" value="InterPro"/>
</dbReference>
<dbReference type="OrthoDB" id="6159439at2759"/>
<evidence type="ECO:0000313" key="9">
    <source>
        <dbReference type="Proteomes" id="UP000247810"/>
    </source>
</evidence>
<reference evidence="8 9" key="1">
    <citation type="submission" date="2018-02" db="EMBL/GenBank/DDBJ databases">
        <title>The genomes of Aspergillus section Nigri reveals drivers in fungal speciation.</title>
        <authorList>
            <consortium name="DOE Joint Genome Institute"/>
            <person name="Vesth T.C."/>
            <person name="Nybo J."/>
            <person name="Theobald S."/>
            <person name="Brandl J."/>
            <person name="Frisvad J.C."/>
            <person name="Nielsen K.F."/>
            <person name="Lyhne E.K."/>
            <person name="Kogle M.E."/>
            <person name="Kuo A."/>
            <person name="Riley R."/>
            <person name="Clum A."/>
            <person name="Nolan M."/>
            <person name="Lipzen A."/>
            <person name="Salamov A."/>
            <person name="Henrissat B."/>
            <person name="Wiebenga A."/>
            <person name="De vries R.P."/>
            <person name="Grigoriev I.V."/>
            <person name="Mortensen U.H."/>
            <person name="Andersen M.R."/>
            <person name="Baker S.E."/>
        </authorList>
    </citation>
    <scope>NUCLEOTIDE SEQUENCE [LARGE SCALE GENOMIC DNA]</scope>
    <source>
        <strain evidence="8 9">CBS 707.79</strain>
    </source>
</reference>
<dbReference type="PANTHER" id="PTHR24324:SF9">
    <property type="entry name" value="HOMEOBOX DOMAIN-CONTAINING PROTEIN"/>
    <property type="match status" value="1"/>
</dbReference>
<dbReference type="Proteomes" id="UP000247810">
    <property type="component" value="Unassembled WGS sequence"/>
</dbReference>
<keyword evidence="1 4" id="KW-0238">DNA-binding</keyword>
<evidence type="ECO:0000256" key="4">
    <source>
        <dbReference type="PROSITE-ProRule" id="PRU00108"/>
    </source>
</evidence>
<proteinExistence type="predicted"/>
<feature type="compositionally biased region" description="Low complexity" evidence="6">
    <location>
        <begin position="390"/>
        <end position="403"/>
    </location>
</feature>
<accession>A0A319DCT2</accession>
<dbReference type="InterPro" id="IPR001356">
    <property type="entry name" value="HD"/>
</dbReference>
<feature type="region of interest" description="Disordered" evidence="6">
    <location>
        <begin position="43"/>
        <end position="88"/>
    </location>
</feature>
<feature type="region of interest" description="Disordered" evidence="6">
    <location>
        <begin position="110"/>
        <end position="575"/>
    </location>
</feature>
<feature type="domain" description="Homeobox" evidence="7">
    <location>
        <begin position="58"/>
        <end position="118"/>
    </location>
</feature>
<comment type="subcellular location">
    <subcellularLocation>
        <location evidence="4 5">Nucleus</location>
    </subcellularLocation>
</comment>
<feature type="DNA-binding region" description="Homeobox" evidence="4">
    <location>
        <begin position="60"/>
        <end position="119"/>
    </location>
</feature>
<keyword evidence="9" id="KW-1185">Reference proteome</keyword>
<keyword evidence="2 4" id="KW-0371">Homeobox</keyword>
<dbReference type="SUPFAM" id="SSF46689">
    <property type="entry name" value="Homeodomain-like"/>
    <property type="match status" value="1"/>
</dbReference>
<feature type="region of interest" description="Disordered" evidence="6">
    <location>
        <begin position="1"/>
        <end position="23"/>
    </location>
</feature>
<organism evidence="8 9">
    <name type="scientific">Aspergillus ellipticus CBS 707.79</name>
    <dbReference type="NCBI Taxonomy" id="1448320"/>
    <lineage>
        <taxon>Eukaryota</taxon>
        <taxon>Fungi</taxon>
        <taxon>Dikarya</taxon>
        <taxon>Ascomycota</taxon>
        <taxon>Pezizomycotina</taxon>
        <taxon>Eurotiomycetes</taxon>
        <taxon>Eurotiomycetidae</taxon>
        <taxon>Eurotiales</taxon>
        <taxon>Aspergillaceae</taxon>
        <taxon>Aspergillus</taxon>
        <taxon>Aspergillus subgen. Circumdati</taxon>
    </lineage>
</organism>
<dbReference type="PROSITE" id="PS50071">
    <property type="entry name" value="HOMEOBOX_2"/>
    <property type="match status" value="1"/>
</dbReference>
<feature type="compositionally biased region" description="Basic and acidic residues" evidence="6">
    <location>
        <begin position="477"/>
        <end position="495"/>
    </location>
</feature>
<dbReference type="InterPro" id="IPR017970">
    <property type="entry name" value="Homeobox_CS"/>
</dbReference>
<evidence type="ECO:0000256" key="3">
    <source>
        <dbReference type="ARBA" id="ARBA00023242"/>
    </source>
</evidence>
<dbReference type="PANTHER" id="PTHR24324">
    <property type="entry name" value="HOMEOBOX PROTEIN HHEX"/>
    <property type="match status" value="1"/>
</dbReference>
<keyword evidence="3 4" id="KW-0539">Nucleus</keyword>
<evidence type="ECO:0000256" key="6">
    <source>
        <dbReference type="SAM" id="MobiDB-lite"/>
    </source>
</evidence>
<protein>
    <recommendedName>
        <fullName evidence="7">Homeobox domain-containing protein</fullName>
    </recommendedName>
</protein>
<dbReference type="VEuPathDB" id="FungiDB:BO71DRAFT_411276"/>
<dbReference type="CDD" id="cd00086">
    <property type="entry name" value="homeodomain"/>
    <property type="match status" value="1"/>
</dbReference>
<dbReference type="GO" id="GO:0030154">
    <property type="term" value="P:cell differentiation"/>
    <property type="evidence" value="ECO:0007669"/>
    <property type="project" value="TreeGrafter"/>
</dbReference>
<sequence>MSDPEPSTAACSSPPPSAQAQTPDSAAALNYAFLVHSQKTLTQNLPPRVDNKLLARQKRRRTRMLDGSPEDHAVLETEYQRNPKPDKAVRASIVSRVSLGEKEVQIWFQNRRQNDRRKSKPLQPHELLAPRSGVSDASKPGGSDEHLPAEPESSGTEQSEENGQDQLPATQLSDHASFEFDVQENRNELEQPVLSSQTSLAVSEPVEDSQGAPQETMPEHEPEPEPEASQLFEDESLQNSVKRKRSSSDNRGTRPSMPEASTPGTFQEVKSPPSLRISLSFDGEAMVRKEGELTPSPPKGRNALRIAMSSDGKAVIRADGEPSPSKNRISMFSARKPRFAGLRRSSSAVTFSTPRGGPTTESERLFGRSRDPRNWESFFDTDARSALSTPTSSQSAPNSGSPSLFRARGQRSLTRSLSAKHTHALHHSDYLNTPVPKPTGEKRRKLSRTVSSLGRLETGRVLGNRNPHATPNSKPYSTKDDGEMELHWGDSDKENWIPGTRVSHVRRRTASHHHSRRPVLKEANGGKPSREGGSSRHSRGSHAALPRAGGAKDAPEVDAEVSAFMNGGGSASQEEDLDCIQGLLSLSQGAWR</sequence>
<dbReference type="InterPro" id="IPR009057">
    <property type="entry name" value="Homeodomain-like_sf"/>
</dbReference>
<dbReference type="Gene3D" id="1.10.10.60">
    <property type="entry name" value="Homeodomain-like"/>
    <property type="match status" value="1"/>
</dbReference>
<evidence type="ECO:0000256" key="2">
    <source>
        <dbReference type="ARBA" id="ARBA00023155"/>
    </source>
</evidence>
<feature type="compositionally biased region" description="Basic and acidic residues" evidence="6">
    <location>
        <begin position="69"/>
        <end position="88"/>
    </location>
</feature>
<evidence type="ECO:0000313" key="8">
    <source>
        <dbReference type="EMBL" id="PYH92077.1"/>
    </source>
</evidence>
<dbReference type="AlphaFoldDB" id="A0A319DCT2"/>
<feature type="compositionally biased region" description="Acidic residues" evidence="6">
    <location>
        <begin position="224"/>
        <end position="236"/>
    </location>
</feature>
<feature type="compositionally biased region" description="Polar residues" evidence="6">
    <location>
        <begin position="164"/>
        <end position="174"/>
    </location>
</feature>
<dbReference type="Pfam" id="PF00046">
    <property type="entry name" value="Homeodomain"/>
    <property type="match status" value="1"/>
</dbReference>
<dbReference type="SMART" id="SM00389">
    <property type="entry name" value="HOX"/>
    <property type="match status" value="1"/>
</dbReference>
<feature type="compositionally biased region" description="Basic residues" evidence="6">
    <location>
        <begin position="503"/>
        <end position="518"/>
    </location>
</feature>
<dbReference type="EMBL" id="KZ825926">
    <property type="protein sequence ID" value="PYH92077.1"/>
    <property type="molecule type" value="Genomic_DNA"/>
</dbReference>
<dbReference type="STRING" id="1448320.A0A319DCT2"/>
<evidence type="ECO:0000256" key="5">
    <source>
        <dbReference type="RuleBase" id="RU000682"/>
    </source>
</evidence>
<dbReference type="PROSITE" id="PS00027">
    <property type="entry name" value="HOMEOBOX_1"/>
    <property type="match status" value="1"/>
</dbReference>
<feature type="compositionally biased region" description="Basic and acidic residues" evidence="6">
    <location>
        <begin position="361"/>
        <end position="374"/>
    </location>
</feature>
<evidence type="ECO:0000259" key="7">
    <source>
        <dbReference type="PROSITE" id="PS50071"/>
    </source>
</evidence>
<dbReference type="InterPro" id="IPR051000">
    <property type="entry name" value="Homeobox_DNA-bind_prot"/>
</dbReference>
<gene>
    <name evidence="8" type="ORF">BO71DRAFT_411276</name>
</gene>
<dbReference type="GO" id="GO:0005634">
    <property type="term" value="C:nucleus"/>
    <property type="evidence" value="ECO:0007669"/>
    <property type="project" value="UniProtKB-SubCell"/>
</dbReference>